<organism evidence="1 2">
    <name type="scientific">Periconia macrospinosa</name>
    <dbReference type="NCBI Taxonomy" id="97972"/>
    <lineage>
        <taxon>Eukaryota</taxon>
        <taxon>Fungi</taxon>
        <taxon>Dikarya</taxon>
        <taxon>Ascomycota</taxon>
        <taxon>Pezizomycotina</taxon>
        <taxon>Dothideomycetes</taxon>
        <taxon>Pleosporomycetidae</taxon>
        <taxon>Pleosporales</taxon>
        <taxon>Massarineae</taxon>
        <taxon>Periconiaceae</taxon>
        <taxon>Periconia</taxon>
    </lineage>
</organism>
<keyword evidence="2" id="KW-1185">Reference proteome</keyword>
<feature type="non-terminal residue" evidence="1">
    <location>
        <position position="1"/>
    </location>
</feature>
<gene>
    <name evidence="1" type="ORF">DM02DRAFT_101888</name>
</gene>
<protein>
    <submittedName>
        <fullName evidence="1">Uncharacterized protein</fullName>
    </submittedName>
</protein>
<reference evidence="1 2" key="1">
    <citation type="journal article" date="2018" name="Sci. Rep.">
        <title>Comparative genomics provides insights into the lifestyle and reveals functional heterogeneity of dark septate endophytic fungi.</title>
        <authorList>
            <person name="Knapp D.G."/>
            <person name="Nemeth J.B."/>
            <person name="Barry K."/>
            <person name="Hainaut M."/>
            <person name="Henrissat B."/>
            <person name="Johnson J."/>
            <person name="Kuo A."/>
            <person name="Lim J.H.P."/>
            <person name="Lipzen A."/>
            <person name="Nolan M."/>
            <person name="Ohm R.A."/>
            <person name="Tamas L."/>
            <person name="Grigoriev I.V."/>
            <person name="Spatafora J.W."/>
            <person name="Nagy L.G."/>
            <person name="Kovacs G.M."/>
        </authorList>
    </citation>
    <scope>NUCLEOTIDE SEQUENCE [LARGE SCALE GENOMIC DNA]</scope>
    <source>
        <strain evidence="1 2">DSE2036</strain>
    </source>
</reference>
<dbReference type="OrthoDB" id="3769542at2759"/>
<evidence type="ECO:0000313" key="2">
    <source>
        <dbReference type="Proteomes" id="UP000244855"/>
    </source>
</evidence>
<dbReference type="EMBL" id="KZ806817">
    <property type="protein sequence ID" value="PVH90043.1"/>
    <property type="molecule type" value="Genomic_DNA"/>
</dbReference>
<sequence>GSPANPINIPDDPLIVDDNGGVPIVIDDADETRDNGKTIQRRLRRQLANSPSNNSIDRTSGDLVDWTTEGYKKQCETKIFVEWKNVLEQWAVLCELKMLCEIEQSEAFRVAMREACRVAQEGISGFLGTAGTLCEEWKSLESELLQRLQTKSDKITLRRFGRALLQLHEAETERLGVEIAMSDGNNDGDYEPSSRCR</sequence>
<evidence type="ECO:0000313" key="1">
    <source>
        <dbReference type="EMBL" id="PVH90043.1"/>
    </source>
</evidence>
<dbReference type="AlphaFoldDB" id="A0A2V1CXY2"/>
<proteinExistence type="predicted"/>
<dbReference type="Proteomes" id="UP000244855">
    <property type="component" value="Unassembled WGS sequence"/>
</dbReference>
<accession>A0A2V1CXY2</accession>
<name>A0A2V1CXY2_9PLEO</name>